<dbReference type="PANTHER" id="PTHR43744">
    <property type="entry name" value="ABC TRANSPORTER PERMEASE PROTEIN MG189-RELATED-RELATED"/>
    <property type="match status" value="1"/>
</dbReference>
<keyword evidence="9" id="KW-0762">Sugar transport</keyword>
<organism evidence="9 10">
    <name type="scientific">Leifsonia shinshuensis</name>
    <dbReference type="NCBI Taxonomy" id="150026"/>
    <lineage>
        <taxon>Bacteria</taxon>
        <taxon>Bacillati</taxon>
        <taxon>Actinomycetota</taxon>
        <taxon>Actinomycetes</taxon>
        <taxon>Micrococcales</taxon>
        <taxon>Microbacteriaceae</taxon>
        <taxon>Leifsonia</taxon>
    </lineage>
</organism>
<dbReference type="SUPFAM" id="SSF161098">
    <property type="entry name" value="MetI-like"/>
    <property type="match status" value="1"/>
</dbReference>
<evidence type="ECO:0000313" key="9">
    <source>
        <dbReference type="EMBL" id="NYJ25939.1"/>
    </source>
</evidence>
<evidence type="ECO:0000256" key="7">
    <source>
        <dbReference type="RuleBase" id="RU363032"/>
    </source>
</evidence>
<reference evidence="9 10" key="1">
    <citation type="submission" date="2020-07" db="EMBL/GenBank/DDBJ databases">
        <title>Sequencing the genomes of 1000 actinobacteria strains.</title>
        <authorList>
            <person name="Klenk H.-P."/>
        </authorList>
    </citation>
    <scope>NUCLEOTIDE SEQUENCE [LARGE SCALE GENOMIC DNA]</scope>
    <source>
        <strain evidence="9 10">DSM 15165</strain>
    </source>
</reference>
<dbReference type="EMBL" id="JACCFL010000001">
    <property type="protein sequence ID" value="NYJ25939.1"/>
    <property type="molecule type" value="Genomic_DNA"/>
</dbReference>
<keyword evidence="3" id="KW-1003">Cell membrane</keyword>
<feature type="transmembrane region" description="Helical" evidence="7">
    <location>
        <begin position="182"/>
        <end position="207"/>
    </location>
</feature>
<accession>A0A853D0J3</accession>
<dbReference type="GO" id="GO:0055085">
    <property type="term" value="P:transmembrane transport"/>
    <property type="evidence" value="ECO:0007669"/>
    <property type="project" value="InterPro"/>
</dbReference>
<comment type="similarity">
    <text evidence="7">Belongs to the binding-protein-dependent transport system permease family.</text>
</comment>
<dbReference type="PROSITE" id="PS50928">
    <property type="entry name" value="ABC_TM1"/>
    <property type="match status" value="1"/>
</dbReference>
<dbReference type="PANTHER" id="PTHR43744:SF12">
    <property type="entry name" value="ABC TRANSPORTER PERMEASE PROTEIN MG189-RELATED"/>
    <property type="match status" value="1"/>
</dbReference>
<comment type="caution">
    <text evidence="9">The sequence shown here is derived from an EMBL/GenBank/DDBJ whole genome shotgun (WGS) entry which is preliminary data.</text>
</comment>
<evidence type="ECO:0000313" key="10">
    <source>
        <dbReference type="Proteomes" id="UP000578352"/>
    </source>
</evidence>
<feature type="transmembrane region" description="Helical" evidence="7">
    <location>
        <begin position="241"/>
        <end position="262"/>
    </location>
</feature>
<dbReference type="Gene3D" id="1.10.3720.10">
    <property type="entry name" value="MetI-like"/>
    <property type="match status" value="1"/>
</dbReference>
<dbReference type="InterPro" id="IPR000515">
    <property type="entry name" value="MetI-like"/>
</dbReference>
<dbReference type="CDD" id="cd06261">
    <property type="entry name" value="TM_PBP2"/>
    <property type="match status" value="1"/>
</dbReference>
<dbReference type="AlphaFoldDB" id="A0A853D0J3"/>
<evidence type="ECO:0000256" key="5">
    <source>
        <dbReference type="ARBA" id="ARBA00022989"/>
    </source>
</evidence>
<feature type="transmembrane region" description="Helical" evidence="7">
    <location>
        <begin position="142"/>
        <end position="161"/>
    </location>
</feature>
<protein>
    <submittedName>
        <fullName evidence="9">Multiple sugar transport system permease protein</fullName>
    </submittedName>
</protein>
<feature type="transmembrane region" description="Helical" evidence="7">
    <location>
        <begin position="75"/>
        <end position="96"/>
    </location>
</feature>
<keyword evidence="5 7" id="KW-1133">Transmembrane helix</keyword>
<proteinExistence type="inferred from homology"/>
<evidence type="ECO:0000256" key="1">
    <source>
        <dbReference type="ARBA" id="ARBA00004651"/>
    </source>
</evidence>
<evidence type="ECO:0000256" key="2">
    <source>
        <dbReference type="ARBA" id="ARBA00022448"/>
    </source>
</evidence>
<evidence type="ECO:0000256" key="6">
    <source>
        <dbReference type="ARBA" id="ARBA00023136"/>
    </source>
</evidence>
<evidence type="ECO:0000256" key="4">
    <source>
        <dbReference type="ARBA" id="ARBA00022692"/>
    </source>
</evidence>
<comment type="subcellular location">
    <subcellularLocation>
        <location evidence="1 7">Cell membrane</location>
        <topology evidence="1 7">Multi-pass membrane protein</topology>
    </subcellularLocation>
</comment>
<feature type="domain" description="ABC transmembrane type-1" evidence="8">
    <location>
        <begin position="71"/>
        <end position="262"/>
    </location>
</feature>
<sequence>MSATRTRVLHWIATHSLLIALCVIVLFPIGFVFLTSVMSPSQTLTASFWPNPWTWNNYIQVFTTSPVWLWAGNSFIYAAGATVFMLLSSVPAAYVLAKVRFRGSGLVFMLFIVAMVLPPQITVVPVYLMWAKMGFTGSLLPLVLPNLLGDAFSIFLLRQFFLTIPNDYLEAARLDGCGDWRALLRVIVPMARPGIAAAALFVFVRAWNDYFGPLLYTSENQSAWTLSFGLGTFKGTHGTDWGATMALTIVATLPIVIVFFLAQRTFVQGVTMTGVKG</sequence>
<keyword evidence="6 7" id="KW-0472">Membrane</keyword>
<keyword evidence="4 7" id="KW-0812">Transmembrane</keyword>
<dbReference type="RefSeq" id="WP_179608907.1">
    <property type="nucleotide sequence ID" value="NZ_BAABEH010000001.1"/>
</dbReference>
<evidence type="ECO:0000259" key="8">
    <source>
        <dbReference type="PROSITE" id="PS50928"/>
    </source>
</evidence>
<name>A0A853D0J3_9MICO</name>
<dbReference type="InterPro" id="IPR035906">
    <property type="entry name" value="MetI-like_sf"/>
</dbReference>
<feature type="transmembrane region" description="Helical" evidence="7">
    <location>
        <begin position="12"/>
        <end position="34"/>
    </location>
</feature>
<gene>
    <name evidence="9" type="ORF">HNR13_004226</name>
</gene>
<feature type="transmembrane region" description="Helical" evidence="7">
    <location>
        <begin position="108"/>
        <end position="130"/>
    </location>
</feature>
<dbReference type="Proteomes" id="UP000578352">
    <property type="component" value="Unassembled WGS sequence"/>
</dbReference>
<evidence type="ECO:0000256" key="3">
    <source>
        <dbReference type="ARBA" id="ARBA00022475"/>
    </source>
</evidence>
<dbReference type="Pfam" id="PF00528">
    <property type="entry name" value="BPD_transp_1"/>
    <property type="match status" value="1"/>
</dbReference>
<dbReference type="GO" id="GO:0005886">
    <property type="term" value="C:plasma membrane"/>
    <property type="evidence" value="ECO:0007669"/>
    <property type="project" value="UniProtKB-SubCell"/>
</dbReference>
<keyword evidence="2 7" id="KW-0813">Transport</keyword>